<dbReference type="RefSeq" id="WP_317564507.1">
    <property type="nucleotide sequence ID" value="NZ_JAWLJX010000003.1"/>
</dbReference>
<dbReference type="PANTHER" id="PTHR22946">
    <property type="entry name" value="DIENELACTONE HYDROLASE DOMAIN-CONTAINING PROTEIN-RELATED"/>
    <property type="match status" value="1"/>
</dbReference>
<dbReference type="SUPFAM" id="SSF53474">
    <property type="entry name" value="alpha/beta-Hydrolases"/>
    <property type="match status" value="1"/>
</dbReference>
<dbReference type="InterPro" id="IPR029058">
    <property type="entry name" value="AB_hydrolase_fold"/>
</dbReference>
<proteinExistence type="inferred from homology"/>
<comment type="similarity">
    <text evidence="1">Belongs to the AB hydrolase superfamily.</text>
</comment>
<organism evidence="4 5">
    <name type="scientific">Rhodococcoides yunnanense</name>
    <dbReference type="NCBI Taxonomy" id="278209"/>
    <lineage>
        <taxon>Bacteria</taxon>
        <taxon>Bacillati</taxon>
        <taxon>Actinomycetota</taxon>
        <taxon>Actinomycetes</taxon>
        <taxon>Mycobacteriales</taxon>
        <taxon>Nocardiaceae</taxon>
        <taxon>Rhodococcoides</taxon>
    </lineage>
</organism>
<dbReference type="GO" id="GO:0016787">
    <property type="term" value="F:hydrolase activity"/>
    <property type="evidence" value="ECO:0007669"/>
    <property type="project" value="UniProtKB-KW"/>
</dbReference>
<gene>
    <name evidence="4" type="ORF">R3P96_11650</name>
</gene>
<dbReference type="EMBL" id="JAWLJX010000003">
    <property type="protein sequence ID" value="MDV6261999.1"/>
    <property type="molecule type" value="Genomic_DNA"/>
</dbReference>
<comment type="caution">
    <text evidence="4">The sequence shown here is derived from an EMBL/GenBank/DDBJ whole genome shotgun (WGS) entry which is preliminary data.</text>
</comment>
<accession>A0ABU4BD26</accession>
<keyword evidence="5" id="KW-1185">Reference proteome</keyword>
<dbReference type="Pfam" id="PF12146">
    <property type="entry name" value="Hydrolase_4"/>
    <property type="match status" value="1"/>
</dbReference>
<sequence>MISQPGGAVPHRIDITFDSNGVDCAAWLYLPDSTDPAPVIVMAHGLGGTREMRLDAYAERFRAAGYACLVFDYRYFGASGGEPRQLLDIESQLQDWASAIAHARSRTDVDNGRIVLWGSSFGGGHVIVAAARDQHVAAVVAQCPFTDGISSGLASKTWTSMKLSGRALGDLAGSVFGRAPLMVATAGRPGTTALMTSPDSYDGYLALAPEADESFHNRVAARVALQIVRHRPGRRAEDVRCPILFVVCETDSVAPAKATLRYARKAPLGEIRTYDAGHFEIYLGEAFERVVADQLEFLTRTVPPSSQ</sequence>
<keyword evidence="2 4" id="KW-0378">Hydrolase</keyword>
<reference evidence="4 5" key="1">
    <citation type="submission" date="2023-10" db="EMBL/GenBank/DDBJ databases">
        <title>Development of a sustainable strategy for remediation of hydrocarbon-contaminated territories based on the waste exchange concept.</title>
        <authorList>
            <person name="Krivoruchko A."/>
        </authorList>
    </citation>
    <scope>NUCLEOTIDE SEQUENCE [LARGE SCALE GENOMIC DNA]</scope>
    <source>
        <strain evidence="4 5">IEGM 1323</strain>
    </source>
</reference>
<name>A0ABU4BD26_9NOCA</name>
<protein>
    <submittedName>
        <fullName evidence="4">Alpha/beta fold hydrolase</fullName>
    </submittedName>
</protein>
<evidence type="ECO:0000256" key="2">
    <source>
        <dbReference type="ARBA" id="ARBA00022801"/>
    </source>
</evidence>
<dbReference type="Proteomes" id="UP001185755">
    <property type="component" value="Unassembled WGS sequence"/>
</dbReference>
<dbReference type="InterPro" id="IPR022742">
    <property type="entry name" value="Hydrolase_4"/>
</dbReference>
<evidence type="ECO:0000313" key="4">
    <source>
        <dbReference type="EMBL" id="MDV6261999.1"/>
    </source>
</evidence>
<dbReference type="InterPro" id="IPR050261">
    <property type="entry name" value="FrsA_esterase"/>
</dbReference>
<evidence type="ECO:0000256" key="1">
    <source>
        <dbReference type="ARBA" id="ARBA00008645"/>
    </source>
</evidence>
<feature type="domain" description="Serine aminopeptidase S33" evidence="3">
    <location>
        <begin position="35"/>
        <end position="277"/>
    </location>
</feature>
<dbReference type="PANTHER" id="PTHR22946:SF9">
    <property type="entry name" value="POLYKETIDE TRANSFERASE AF380"/>
    <property type="match status" value="1"/>
</dbReference>
<dbReference type="Gene3D" id="3.40.50.1820">
    <property type="entry name" value="alpha/beta hydrolase"/>
    <property type="match status" value="1"/>
</dbReference>
<evidence type="ECO:0000259" key="3">
    <source>
        <dbReference type="Pfam" id="PF12146"/>
    </source>
</evidence>
<evidence type="ECO:0000313" key="5">
    <source>
        <dbReference type="Proteomes" id="UP001185755"/>
    </source>
</evidence>